<dbReference type="PANTHER" id="PTHR46266:SF4">
    <property type="entry name" value="TRANSCRIPTION FACTOR TT8"/>
    <property type="match status" value="1"/>
</dbReference>
<dbReference type="PROSITE" id="PS50888">
    <property type="entry name" value="BHLH"/>
    <property type="match status" value="1"/>
</dbReference>
<evidence type="ECO:0000256" key="1">
    <source>
        <dbReference type="ARBA" id="ARBA00023015"/>
    </source>
</evidence>
<proteinExistence type="predicted"/>
<name>A0ABP0UWX1_9BRYO</name>
<dbReference type="InterPro" id="IPR011598">
    <property type="entry name" value="bHLH_dom"/>
</dbReference>
<evidence type="ECO:0000259" key="3">
    <source>
        <dbReference type="PROSITE" id="PS50888"/>
    </source>
</evidence>
<organism evidence="4 5">
    <name type="scientific">Sphagnum troendelagicum</name>
    <dbReference type="NCBI Taxonomy" id="128251"/>
    <lineage>
        <taxon>Eukaryota</taxon>
        <taxon>Viridiplantae</taxon>
        <taxon>Streptophyta</taxon>
        <taxon>Embryophyta</taxon>
        <taxon>Bryophyta</taxon>
        <taxon>Sphagnophytina</taxon>
        <taxon>Sphagnopsida</taxon>
        <taxon>Sphagnales</taxon>
        <taxon>Sphagnaceae</taxon>
        <taxon>Sphagnum</taxon>
    </lineage>
</organism>
<gene>
    <name evidence="4" type="ORF">CSSPTR1EN2_LOCUS21024</name>
</gene>
<dbReference type="PANTHER" id="PTHR46266">
    <property type="entry name" value="TRANSCRIPTION FACTOR TT8"/>
    <property type="match status" value="1"/>
</dbReference>
<dbReference type="InterPro" id="IPR036638">
    <property type="entry name" value="HLH_DNA-bd_sf"/>
</dbReference>
<dbReference type="SMART" id="SM00353">
    <property type="entry name" value="HLH"/>
    <property type="match status" value="1"/>
</dbReference>
<feature type="domain" description="BHLH" evidence="3">
    <location>
        <begin position="542"/>
        <end position="591"/>
    </location>
</feature>
<evidence type="ECO:0000313" key="4">
    <source>
        <dbReference type="EMBL" id="CAK9231971.1"/>
    </source>
</evidence>
<dbReference type="Proteomes" id="UP001497512">
    <property type="component" value="Chromosome 7"/>
</dbReference>
<sequence>MSQLEMPGASSLLDLRMPEDETRHKCLKTLVQYLNWTYGVIWKLSPGDRFDLEWVDGWFNPTSFKSGHTLMPQFYSIFKTCNFRDPSAHGYSALALRQGASFWWTSQMAEVPTDKCKARFLQEAHIQTIVCIPRLGADGMYCAELATTALVSKTDALMNILQGYVSTLVTPHMFSAMESPSASTLSSMVSLGQEYPNNNLFSSPAVVPPLNSRTSAGAQMMAPSSSGFVPPLNVNRYIPGDFNESLGSSGTILREEEPYFQWTTPGNQSLFFGYGSGLFDEPDTDADVEKTMFNSLDSSKGASKSASSLGVMSPCTWDSDTLEPEEVVIQAPAVADFPIEHSIEHSRRMNSVSLPAQSAEDLLVLLAGPKPHVTSASKCTMTASLPTDAQFSSFSHLLETGSVYDSPEAQVKTMDQATSSIDPFCLKQSTHMSFLQNLSGQPPHGTKPLMDVYDNGLALPALCFRHNRNSLFQRRVRFKLSEQGRDSHPERQSLLRKWTEKIVPMIEEHAQQQKLAEQELARLHSTPSSGDSARRSNPAQDDAAHIHKLAERCRRSKFNEKMHTLCTIVPIIKKKDRVSVLSHTIDYIHQLTTQVAHLEKADHALKPKKGADYPHPPARTTLIQAQDDSSLDASSSSGSLIKVAVCPNDDGLVINVEASNKIETLIRILSSSRELGFEIRSFNSIRIDDQVQVTVNVVAQGAHEMSSMDVQEALQRFLVVSDGILPV</sequence>
<evidence type="ECO:0000256" key="2">
    <source>
        <dbReference type="ARBA" id="ARBA00023163"/>
    </source>
</evidence>
<dbReference type="Gene3D" id="4.10.280.10">
    <property type="entry name" value="Helix-loop-helix DNA-binding domain"/>
    <property type="match status" value="1"/>
</dbReference>
<evidence type="ECO:0000313" key="5">
    <source>
        <dbReference type="Proteomes" id="UP001497512"/>
    </source>
</evidence>
<reference evidence="4" key="1">
    <citation type="submission" date="2024-02" db="EMBL/GenBank/DDBJ databases">
        <authorList>
            <consortium name="ELIXIR-Norway"/>
            <consortium name="Elixir Norway"/>
        </authorList>
    </citation>
    <scope>NUCLEOTIDE SEQUENCE</scope>
</reference>
<dbReference type="SUPFAM" id="SSF47459">
    <property type="entry name" value="HLH, helix-loop-helix DNA-binding domain"/>
    <property type="match status" value="1"/>
</dbReference>
<dbReference type="EMBL" id="OZ019899">
    <property type="protein sequence ID" value="CAK9231971.1"/>
    <property type="molecule type" value="Genomic_DNA"/>
</dbReference>
<keyword evidence="2" id="KW-0804">Transcription</keyword>
<keyword evidence="5" id="KW-1185">Reference proteome</keyword>
<accession>A0ABP0UWX1</accession>
<protein>
    <recommendedName>
        <fullName evidence="3">BHLH domain-containing protein</fullName>
    </recommendedName>
</protein>
<keyword evidence="1" id="KW-0805">Transcription regulation</keyword>
<dbReference type="Pfam" id="PF00010">
    <property type="entry name" value="HLH"/>
    <property type="match status" value="1"/>
</dbReference>